<accession>A0A8H4VW16</accession>
<feature type="region of interest" description="Disordered" evidence="1">
    <location>
        <begin position="38"/>
        <end position="64"/>
    </location>
</feature>
<feature type="compositionally biased region" description="Basic residues" evidence="1">
    <location>
        <begin position="187"/>
        <end position="204"/>
    </location>
</feature>
<dbReference type="Proteomes" id="UP000566819">
    <property type="component" value="Unassembled WGS sequence"/>
</dbReference>
<feature type="region of interest" description="Disordered" evidence="1">
    <location>
        <begin position="166"/>
        <end position="204"/>
    </location>
</feature>
<evidence type="ECO:0000313" key="3">
    <source>
        <dbReference type="Proteomes" id="UP000566819"/>
    </source>
</evidence>
<comment type="caution">
    <text evidence="2">The sequence shown here is derived from an EMBL/GenBank/DDBJ whole genome shotgun (WGS) entry which is preliminary data.</text>
</comment>
<feature type="region of interest" description="Disordered" evidence="1">
    <location>
        <begin position="115"/>
        <end position="135"/>
    </location>
</feature>
<protein>
    <submittedName>
        <fullName evidence="2">Uncharacterized protein</fullName>
    </submittedName>
</protein>
<dbReference type="OrthoDB" id="3554309at2759"/>
<sequence length="204" mass="22570">MAAQHQAAGRNAQIVATDKDASNIPGCYSTFATGSFSQNYDSPSSSPPNKFKDSGYCTAEEPSSPRLDYEDFILYEDEPPFIDEEASMIPNHGSIYNGTNNKKTAWVPKYASYPPNSGSGSSVNQTANTDHFPAQPSLFGDYELVTGPTPLQQWVITPHRHEANAYLFEQPPYPADRLTSPTPPSPTKRRRTKSKSRKSSHRKH</sequence>
<dbReference type="EMBL" id="JAAMPI010001574">
    <property type="protein sequence ID" value="KAF4624716.1"/>
    <property type="molecule type" value="Genomic_DNA"/>
</dbReference>
<keyword evidence="3" id="KW-1185">Reference proteome</keyword>
<feature type="compositionally biased region" description="Polar residues" evidence="1">
    <location>
        <begin position="38"/>
        <end position="48"/>
    </location>
</feature>
<evidence type="ECO:0000313" key="2">
    <source>
        <dbReference type="EMBL" id="KAF4624716.1"/>
    </source>
</evidence>
<evidence type="ECO:0000256" key="1">
    <source>
        <dbReference type="SAM" id="MobiDB-lite"/>
    </source>
</evidence>
<proteinExistence type="predicted"/>
<reference evidence="2 3" key="1">
    <citation type="submission" date="2020-03" db="EMBL/GenBank/DDBJ databases">
        <title>Draft Genome Sequence of Cudoniella acicularis.</title>
        <authorList>
            <person name="Buettner E."/>
            <person name="Kellner H."/>
        </authorList>
    </citation>
    <scope>NUCLEOTIDE SEQUENCE [LARGE SCALE GENOMIC DNA]</scope>
    <source>
        <strain evidence="2 3">DSM 108380</strain>
    </source>
</reference>
<name>A0A8H4VW16_9HELO</name>
<feature type="compositionally biased region" description="Polar residues" evidence="1">
    <location>
        <begin position="115"/>
        <end position="129"/>
    </location>
</feature>
<organism evidence="2 3">
    <name type="scientific">Cudoniella acicularis</name>
    <dbReference type="NCBI Taxonomy" id="354080"/>
    <lineage>
        <taxon>Eukaryota</taxon>
        <taxon>Fungi</taxon>
        <taxon>Dikarya</taxon>
        <taxon>Ascomycota</taxon>
        <taxon>Pezizomycotina</taxon>
        <taxon>Leotiomycetes</taxon>
        <taxon>Helotiales</taxon>
        <taxon>Tricladiaceae</taxon>
        <taxon>Cudoniella</taxon>
    </lineage>
</organism>
<gene>
    <name evidence="2" type="ORF">G7Y89_g13453</name>
</gene>
<dbReference type="AlphaFoldDB" id="A0A8H4VW16"/>